<accession>A0A1I0TQ48</accession>
<name>A0A1I0TQ48_9BACL</name>
<dbReference type="Pfam" id="PF18218">
    <property type="entry name" value="Spa1_C"/>
    <property type="match status" value="1"/>
</dbReference>
<reference evidence="4" key="1">
    <citation type="submission" date="2016-10" db="EMBL/GenBank/DDBJ databases">
        <authorList>
            <person name="Varghese N."/>
            <person name="Submissions S."/>
        </authorList>
    </citation>
    <scope>NUCLEOTIDE SEQUENCE [LARGE SCALE GENOMIC DNA]</scope>
    <source>
        <strain evidence="4">M1</strain>
    </source>
</reference>
<dbReference type="EMBL" id="FOJS01000046">
    <property type="protein sequence ID" value="SFA53901.1"/>
    <property type="molecule type" value="Genomic_DNA"/>
</dbReference>
<dbReference type="STRING" id="186116.SAMN05192569_104610"/>
<dbReference type="InterPro" id="IPR040876">
    <property type="entry name" value="Spa1_C"/>
</dbReference>
<keyword evidence="1" id="KW-0812">Transmembrane</keyword>
<protein>
    <recommendedName>
        <fullName evidence="2">Lantibiotic immunity protein Spa1 C-terminal domain-containing protein</fullName>
    </recommendedName>
</protein>
<evidence type="ECO:0000313" key="4">
    <source>
        <dbReference type="Proteomes" id="UP000198650"/>
    </source>
</evidence>
<keyword evidence="1" id="KW-0472">Membrane</keyword>
<gene>
    <name evidence="3" type="ORF">SAMN05192569_104610</name>
</gene>
<keyword evidence="1" id="KW-1133">Transmembrane helix</keyword>
<proteinExistence type="predicted"/>
<feature type="transmembrane region" description="Helical" evidence="1">
    <location>
        <begin position="24"/>
        <end position="42"/>
    </location>
</feature>
<sequence length="163" mass="18717">MKIHLPSRHDVEKGGLRADMKNSILFLILIGTIFLGGCSLFSDLKKTASHNMAIDRTLPKYELNKKNLKEISYQGRTYVIQASKVDRHQLNKPIGKVTETITINEHHQILSKKELRKIEIVPDKKDEKRTHLNFGWVYSIKGVSPEEEVAVTINNQFLIAKRK</sequence>
<dbReference type="Proteomes" id="UP000198650">
    <property type="component" value="Unassembled WGS sequence"/>
</dbReference>
<dbReference type="NCBIfam" id="NF033433">
    <property type="entry name" value="NisI_immun_dup"/>
    <property type="match status" value="1"/>
</dbReference>
<dbReference type="AlphaFoldDB" id="A0A1I0TQ48"/>
<dbReference type="Gene3D" id="2.170.150.60">
    <property type="match status" value="1"/>
</dbReference>
<feature type="domain" description="Lantibiotic immunity protein Spa1 C-terminal" evidence="2">
    <location>
        <begin position="63"/>
        <end position="160"/>
    </location>
</feature>
<evidence type="ECO:0000259" key="2">
    <source>
        <dbReference type="Pfam" id="PF18218"/>
    </source>
</evidence>
<organism evidence="3 4">
    <name type="scientific">Parageobacillus thermantarcticus</name>
    <dbReference type="NCBI Taxonomy" id="186116"/>
    <lineage>
        <taxon>Bacteria</taxon>
        <taxon>Bacillati</taxon>
        <taxon>Bacillota</taxon>
        <taxon>Bacilli</taxon>
        <taxon>Bacillales</taxon>
        <taxon>Anoxybacillaceae</taxon>
        <taxon>Parageobacillus</taxon>
    </lineage>
</organism>
<keyword evidence="4" id="KW-1185">Reference proteome</keyword>
<evidence type="ECO:0000313" key="3">
    <source>
        <dbReference type="EMBL" id="SFA53901.1"/>
    </source>
</evidence>
<evidence type="ECO:0000256" key="1">
    <source>
        <dbReference type="SAM" id="Phobius"/>
    </source>
</evidence>